<dbReference type="GO" id="GO:0140664">
    <property type="term" value="F:ATP-dependent DNA damage sensor activity"/>
    <property type="evidence" value="ECO:0007669"/>
    <property type="project" value="InterPro"/>
</dbReference>
<dbReference type="InterPro" id="IPR042120">
    <property type="entry name" value="MutL_C_dimsub"/>
</dbReference>
<dbReference type="OMA" id="MRPRRMP"/>
<feature type="compositionally biased region" description="Low complexity" evidence="3">
    <location>
        <begin position="498"/>
        <end position="510"/>
    </location>
</feature>
<dbReference type="Gene3D" id="3.30.1540.20">
    <property type="entry name" value="MutL, C-terminal domain, dimerisation subdomain"/>
    <property type="match status" value="1"/>
</dbReference>
<dbReference type="PROSITE" id="PS00058">
    <property type="entry name" value="DNA_MISMATCH_REPAIR_1"/>
    <property type="match status" value="1"/>
</dbReference>
<gene>
    <name evidence="6" type="ORF">ABB37_00349</name>
</gene>
<dbReference type="GeneID" id="26900647"/>
<dbReference type="InterPro" id="IPR013507">
    <property type="entry name" value="DNA_mismatch_S5_2-like"/>
</dbReference>
<evidence type="ECO:0000256" key="3">
    <source>
        <dbReference type="SAM" id="MobiDB-lite"/>
    </source>
</evidence>
<evidence type="ECO:0000256" key="1">
    <source>
        <dbReference type="ARBA" id="ARBA00006082"/>
    </source>
</evidence>
<dbReference type="Proteomes" id="UP000037923">
    <property type="component" value="Unassembled WGS sequence"/>
</dbReference>
<dbReference type="Pfam" id="PF08676">
    <property type="entry name" value="MutL_C"/>
    <property type="match status" value="1"/>
</dbReference>
<dbReference type="Gene3D" id="3.30.565.10">
    <property type="entry name" value="Histidine kinase-like ATPase, C-terminal domain"/>
    <property type="match status" value="1"/>
</dbReference>
<dbReference type="RefSeq" id="XP_015664522.1">
    <property type="nucleotide sequence ID" value="XM_015796514.1"/>
</dbReference>
<dbReference type="InterPro" id="IPR020568">
    <property type="entry name" value="Ribosomal_Su5_D2-typ_SF"/>
</dbReference>
<dbReference type="InterPro" id="IPR014790">
    <property type="entry name" value="MutL_C"/>
</dbReference>
<reference evidence="6 7" key="1">
    <citation type="submission" date="2015-07" db="EMBL/GenBank/DDBJ databases">
        <title>High-quality genome of monoxenous trypanosomatid Leptomonas pyrrhocoris.</title>
        <authorList>
            <person name="Flegontov P."/>
            <person name="Butenko A."/>
            <person name="Firsov S."/>
            <person name="Vlcek C."/>
            <person name="Logacheva M.D."/>
            <person name="Field M."/>
            <person name="Filatov D."/>
            <person name="Flegontova O."/>
            <person name="Gerasimov E."/>
            <person name="Jackson A.P."/>
            <person name="Kelly S."/>
            <person name="Opperdoes F."/>
            <person name="O'Reilly A."/>
            <person name="Votypka J."/>
            <person name="Yurchenko V."/>
            <person name="Lukes J."/>
        </authorList>
    </citation>
    <scope>NUCLEOTIDE SEQUENCE [LARGE SCALE GENOMIC DNA]</scope>
    <source>
        <strain evidence="6">H10</strain>
    </source>
</reference>
<dbReference type="InterPro" id="IPR014762">
    <property type="entry name" value="DNA_mismatch_repair_CS"/>
</dbReference>
<proteinExistence type="inferred from homology"/>
<dbReference type="AlphaFoldDB" id="A0A0M9GAA4"/>
<keyword evidence="2" id="KW-0227">DNA damage</keyword>
<protein>
    <submittedName>
        <fullName evidence="6">Mismatch repair protein PMS1 putativemismatch repair protein</fullName>
    </submittedName>
</protein>
<accession>A0A0M9GAA4</accession>
<dbReference type="SUPFAM" id="SSF55874">
    <property type="entry name" value="ATPase domain of HSP90 chaperone/DNA topoisomerase II/histidine kinase"/>
    <property type="match status" value="1"/>
</dbReference>
<evidence type="ECO:0000313" key="6">
    <source>
        <dbReference type="EMBL" id="KPA86083.1"/>
    </source>
</evidence>
<dbReference type="CDD" id="cd03484">
    <property type="entry name" value="MutL_Trans_hPMS_2_like"/>
    <property type="match status" value="1"/>
</dbReference>
<dbReference type="InterPro" id="IPR037198">
    <property type="entry name" value="MutL_C_sf"/>
</dbReference>
<dbReference type="InterPro" id="IPR042121">
    <property type="entry name" value="MutL_C_regsub"/>
</dbReference>
<dbReference type="SUPFAM" id="SSF118116">
    <property type="entry name" value="DNA mismatch repair protein MutL"/>
    <property type="match status" value="1"/>
</dbReference>
<feature type="region of interest" description="Disordered" evidence="3">
    <location>
        <begin position="485"/>
        <end position="537"/>
    </location>
</feature>
<feature type="compositionally biased region" description="Low complexity" evidence="3">
    <location>
        <begin position="103"/>
        <end position="122"/>
    </location>
</feature>
<dbReference type="Pfam" id="PF13589">
    <property type="entry name" value="HATPase_c_3"/>
    <property type="match status" value="1"/>
</dbReference>
<name>A0A0M9GAA4_LEPPY</name>
<dbReference type="PANTHER" id="PTHR10073">
    <property type="entry name" value="DNA MISMATCH REPAIR PROTEIN MLH, PMS, MUTL"/>
    <property type="match status" value="1"/>
</dbReference>
<comment type="caution">
    <text evidence="6">The sequence shown here is derived from an EMBL/GenBank/DDBJ whole genome shotgun (WGS) entry which is preliminary data.</text>
</comment>
<dbReference type="GO" id="GO:0006298">
    <property type="term" value="P:mismatch repair"/>
    <property type="evidence" value="ECO:0007669"/>
    <property type="project" value="InterPro"/>
</dbReference>
<dbReference type="SMART" id="SM00853">
    <property type="entry name" value="MutL_C"/>
    <property type="match status" value="1"/>
</dbReference>
<dbReference type="GO" id="GO:0030983">
    <property type="term" value="F:mismatched DNA binding"/>
    <property type="evidence" value="ECO:0007669"/>
    <property type="project" value="InterPro"/>
</dbReference>
<evidence type="ECO:0000313" key="7">
    <source>
        <dbReference type="Proteomes" id="UP000037923"/>
    </source>
</evidence>
<organism evidence="6 7">
    <name type="scientific">Leptomonas pyrrhocoris</name>
    <name type="common">Firebug parasite</name>
    <dbReference type="NCBI Taxonomy" id="157538"/>
    <lineage>
        <taxon>Eukaryota</taxon>
        <taxon>Discoba</taxon>
        <taxon>Euglenozoa</taxon>
        <taxon>Kinetoplastea</taxon>
        <taxon>Metakinetoplastina</taxon>
        <taxon>Trypanosomatida</taxon>
        <taxon>Trypanosomatidae</taxon>
        <taxon>Leishmaniinae</taxon>
        <taxon>Leptomonas</taxon>
    </lineage>
</organism>
<dbReference type="FunFam" id="3.30.230.10:FF:000138">
    <property type="entry name" value="DNA mismatch repair protein MutL"/>
    <property type="match status" value="1"/>
</dbReference>
<dbReference type="Gene3D" id="3.30.1370.100">
    <property type="entry name" value="MutL, C-terminal domain, regulatory subdomain"/>
    <property type="match status" value="1"/>
</dbReference>
<dbReference type="GO" id="GO:0016887">
    <property type="term" value="F:ATP hydrolysis activity"/>
    <property type="evidence" value="ECO:0007669"/>
    <property type="project" value="InterPro"/>
</dbReference>
<dbReference type="SMART" id="SM01340">
    <property type="entry name" value="DNA_mis_repair"/>
    <property type="match status" value="1"/>
</dbReference>
<dbReference type="Gene3D" id="3.30.230.10">
    <property type="match status" value="1"/>
</dbReference>
<feature type="region of interest" description="Disordered" evidence="3">
    <location>
        <begin position="100"/>
        <end position="138"/>
    </location>
</feature>
<dbReference type="GO" id="GO:0005524">
    <property type="term" value="F:ATP binding"/>
    <property type="evidence" value="ECO:0007669"/>
    <property type="project" value="InterPro"/>
</dbReference>
<feature type="compositionally biased region" description="Polar residues" evidence="3">
    <location>
        <begin position="444"/>
        <end position="453"/>
    </location>
</feature>
<feature type="region of interest" description="Disordered" evidence="3">
    <location>
        <begin position="430"/>
        <end position="454"/>
    </location>
</feature>
<dbReference type="SUPFAM" id="SSF54211">
    <property type="entry name" value="Ribosomal protein S5 domain 2-like"/>
    <property type="match status" value="1"/>
</dbReference>
<comment type="similarity">
    <text evidence="1">Belongs to the DNA mismatch repair MutL/HexB family.</text>
</comment>
<evidence type="ECO:0000256" key="2">
    <source>
        <dbReference type="ARBA" id="ARBA00022763"/>
    </source>
</evidence>
<dbReference type="InterPro" id="IPR014721">
    <property type="entry name" value="Ribsml_uS5_D2-typ_fold_subgr"/>
</dbReference>
<evidence type="ECO:0000259" key="4">
    <source>
        <dbReference type="SMART" id="SM00853"/>
    </source>
</evidence>
<dbReference type="Pfam" id="PF01119">
    <property type="entry name" value="DNA_mis_repair"/>
    <property type="match status" value="1"/>
</dbReference>
<dbReference type="PANTHER" id="PTHR10073:SF55">
    <property type="entry name" value="REPAIR PROTEIN PMS1, PUTATIVE-RELATED"/>
    <property type="match status" value="1"/>
</dbReference>
<dbReference type="OrthoDB" id="10254304at2759"/>
<dbReference type="EMBL" id="LGTL01000001">
    <property type="protein sequence ID" value="KPA86083.1"/>
    <property type="molecule type" value="Genomic_DNA"/>
</dbReference>
<dbReference type="VEuPathDB" id="TriTrypDB:LpyrH10_01_3490"/>
<evidence type="ECO:0000259" key="5">
    <source>
        <dbReference type="SMART" id="SM01340"/>
    </source>
</evidence>
<feature type="domain" description="MutL C-terminal dimerisation" evidence="4">
    <location>
        <begin position="638"/>
        <end position="780"/>
    </location>
</feature>
<dbReference type="InterPro" id="IPR038973">
    <property type="entry name" value="MutL/Mlh/Pms-like"/>
</dbReference>
<feature type="domain" description="DNA mismatch repair protein S5" evidence="5">
    <location>
        <begin position="266"/>
        <end position="389"/>
    </location>
</feature>
<dbReference type="InterPro" id="IPR036890">
    <property type="entry name" value="HATPase_C_sf"/>
</dbReference>
<keyword evidence="7" id="KW-1185">Reference proteome</keyword>
<dbReference type="GO" id="GO:0032389">
    <property type="term" value="C:MutLalpha complex"/>
    <property type="evidence" value="ECO:0007669"/>
    <property type="project" value="TreeGrafter"/>
</dbReference>
<sequence length="827" mass="89372">MITRLDDASARKISAGQVITDLTSVVKELLENALDAHAQVIKIRLVNHGLDEITVEDDGTGIPMGPIIDVESGVLREGAGTPLLSSRASTKHFAARGESDGVALSSAPSSSSLLPLRSSGALKPEPDEGVGESARDPSLGFRGEALHSLANVSDLTVDTRTRETAPYTICITYDPTTHTSHVAVSRLRDEGGTTVTARRLFANLPVRHREYTKNCRRQLSKATSTVRQYAVSHPHIRLLMTHQESLTSAVTTLVSLTGSGDASRSVTEAYGGLCVSHMQRVNWGFSFGEMCGFVSKVDGGGRLSSDHQVFALDGRLVDLPRLSKAINDAFAQCLPNASQRLQVGFFLQVQTNASLQYDVNLTPDKRKVLLSQEDRLADEVYRCALQEFSLASQSIELNRDRRMEQTKAADLRATELTRLTRTPVSATSFTQFTFKRPRAEESSTAHADGTSSGDGVPCGATASATMCLPKLGHFLYGDAAGMADSELDAESPTPDLLAASSSSSSSGMASGEDERDVLHCSNDDSTLLNAEGPASTPVADMAMEAVEVTRLSDEGIRQRSGGACHHCSFPDLAELAKVDLLTERKEERDTEAPGTPCTSGLALRTGRVPRSARHTLGAQTDSDLTQYFSKNSFKEMQVVGQFNHGFIIAVLKNGDVFVVDQHASDEKANYERLMRNYVATPQPLVIPVPVAMDAHEVNLAVEHADMLQHHGFKVRLGSDDTKLLVCSLPVLPYDVVSAADVVELVQQLVLYGTITHPLRAVWHSMATKACRSSIMIGTALTMKTMRQVVRRLGELEQPWNCPHGRPTLRLLGNLADLHKEGGGVTPQ</sequence>